<evidence type="ECO:0000259" key="1">
    <source>
        <dbReference type="Pfam" id="PF01261"/>
    </source>
</evidence>
<proteinExistence type="predicted"/>
<dbReference type="Pfam" id="PF01261">
    <property type="entry name" value="AP_endonuc_2"/>
    <property type="match status" value="1"/>
</dbReference>
<sequence>MKNRNDATQHTRLPGWLSPTATIPQPCLAGGIDRRQFLSLAGLSALALATGSRGLAQAPNHEGIHIGYSAITWGGSDAQAINDISATGFKGIQLRANAFGPYRAKPSELKALLDQHNLKLVMFSSGNVDINPANEQSTIDTHVAHASFVKALGGSAIQLTNSARPKDRQPTPEELKRLATVMNEIGKQTADLGVQAVYHNHMHQLGETPAEVDMIVQAMNPKAVRLLLDIAHYRQGGGQPEKAVKQYKDIIHSLHLKDTLSPLPDRPTDPNAYKFVELGRGNVNVPAVFKALKEINFSGWGIVELDGVPDQGRTALQCAQTNKEYITQTLKVKL</sequence>
<dbReference type="Gene3D" id="3.20.20.150">
    <property type="entry name" value="Divalent-metal-dependent TIM barrel enzymes"/>
    <property type="match status" value="1"/>
</dbReference>
<keyword evidence="3" id="KW-1185">Reference proteome</keyword>
<reference evidence="2 3" key="1">
    <citation type="submission" date="2021-03" db="EMBL/GenBank/DDBJ databases">
        <title>Fibrella sp. HMF5036 genome sequencing and assembly.</title>
        <authorList>
            <person name="Kang H."/>
            <person name="Kim H."/>
            <person name="Bae S."/>
            <person name="Joh K."/>
        </authorList>
    </citation>
    <scope>NUCLEOTIDE SEQUENCE [LARGE SCALE GENOMIC DNA]</scope>
    <source>
        <strain evidence="2 3">HMF5036</strain>
    </source>
</reference>
<dbReference type="AlphaFoldDB" id="A0A939JZL6"/>
<comment type="caution">
    <text evidence="2">The sequence shown here is derived from an EMBL/GenBank/DDBJ whole genome shotgun (WGS) entry which is preliminary data.</text>
</comment>
<evidence type="ECO:0000313" key="2">
    <source>
        <dbReference type="EMBL" id="MBO0931538.1"/>
    </source>
</evidence>
<dbReference type="InterPro" id="IPR036237">
    <property type="entry name" value="Xyl_isomerase-like_sf"/>
</dbReference>
<dbReference type="GO" id="GO:0016853">
    <property type="term" value="F:isomerase activity"/>
    <property type="evidence" value="ECO:0007669"/>
    <property type="project" value="UniProtKB-KW"/>
</dbReference>
<protein>
    <submittedName>
        <fullName evidence="2">Sugar phosphate isomerase/epimerase</fullName>
    </submittedName>
</protein>
<dbReference type="PROSITE" id="PS51318">
    <property type="entry name" value="TAT"/>
    <property type="match status" value="1"/>
</dbReference>
<organism evidence="2 3">
    <name type="scientific">Fibrella aquatilis</name>
    <dbReference type="NCBI Taxonomy" id="2817059"/>
    <lineage>
        <taxon>Bacteria</taxon>
        <taxon>Pseudomonadati</taxon>
        <taxon>Bacteroidota</taxon>
        <taxon>Cytophagia</taxon>
        <taxon>Cytophagales</taxon>
        <taxon>Spirosomataceae</taxon>
        <taxon>Fibrella</taxon>
    </lineage>
</organism>
<name>A0A939JZL6_9BACT</name>
<dbReference type="PANTHER" id="PTHR12110">
    <property type="entry name" value="HYDROXYPYRUVATE ISOMERASE"/>
    <property type="match status" value="1"/>
</dbReference>
<evidence type="ECO:0000313" key="3">
    <source>
        <dbReference type="Proteomes" id="UP000664795"/>
    </source>
</evidence>
<accession>A0A939JZL6</accession>
<feature type="domain" description="Xylose isomerase-like TIM barrel" evidence="1">
    <location>
        <begin position="83"/>
        <end position="306"/>
    </location>
</feature>
<dbReference type="InterPro" id="IPR006311">
    <property type="entry name" value="TAT_signal"/>
</dbReference>
<dbReference type="EMBL" id="JAFMYU010000007">
    <property type="protein sequence ID" value="MBO0931538.1"/>
    <property type="molecule type" value="Genomic_DNA"/>
</dbReference>
<dbReference type="InterPro" id="IPR013022">
    <property type="entry name" value="Xyl_isomerase-like_TIM-brl"/>
</dbReference>
<dbReference type="PANTHER" id="PTHR12110:SF41">
    <property type="entry name" value="INOSOSE DEHYDRATASE"/>
    <property type="match status" value="1"/>
</dbReference>
<dbReference type="RefSeq" id="WP_207335502.1">
    <property type="nucleotide sequence ID" value="NZ_JAFMYU010000007.1"/>
</dbReference>
<dbReference type="SUPFAM" id="SSF51658">
    <property type="entry name" value="Xylose isomerase-like"/>
    <property type="match status" value="1"/>
</dbReference>
<dbReference type="InterPro" id="IPR050312">
    <property type="entry name" value="IolE/XylAMocC-like"/>
</dbReference>
<keyword evidence="2" id="KW-0413">Isomerase</keyword>
<dbReference type="Proteomes" id="UP000664795">
    <property type="component" value="Unassembled WGS sequence"/>
</dbReference>
<gene>
    <name evidence="2" type="ORF">J2I48_11060</name>
</gene>